<accession>A0A2U8WLW6</accession>
<dbReference type="SUPFAM" id="SSF53822">
    <property type="entry name" value="Periplasmic binding protein-like I"/>
    <property type="match status" value="1"/>
</dbReference>
<dbReference type="PANTHER" id="PTHR30483">
    <property type="entry name" value="LEUCINE-SPECIFIC-BINDING PROTEIN"/>
    <property type="match status" value="1"/>
</dbReference>
<dbReference type="InterPro" id="IPR051010">
    <property type="entry name" value="BCAA_transport"/>
</dbReference>
<keyword evidence="7" id="KW-1185">Reference proteome</keyword>
<keyword evidence="2 4" id="KW-0732">Signal</keyword>
<evidence type="ECO:0000313" key="7">
    <source>
        <dbReference type="Proteomes" id="UP000245444"/>
    </source>
</evidence>
<feature type="domain" description="Leucine-binding protein" evidence="5">
    <location>
        <begin position="35"/>
        <end position="374"/>
    </location>
</feature>
<evidence type="ECO:0000259" key="5">
    <source>
        <dbReference type="Pfam" id="PF13458"/>
    </source>
</evidence>
<evidence type="ECO:0000256" key="1">
    <source>
        <dbReference type="ARBA" id="ARBA00010062"/>
    </source>
</evidence>
<keyword evidence="3" id="KW-0813">Transport</keyword>
<reference evidence="6 7" key="1">
    <citation type="submission" date="2018-05" db="EMBL/GenBank/DDBJ databases">
        <title>Complete Genome Sequence of Methylobacterium sp. 17Sr1-28.</title>
        <authorList>
            <person name="Srinivasan S."/>
        </authorList>
    </citation>
    <scope>NUCLEOTIDE SEQUENCE [LARGE SCALE GENOMIC DNA]</scope>
    <source>
        <strain evidence="6 7">17Sr1-28</strain>
    </source>
</reference>
<sequence>MRPRILLTALLVGLAPTMAGSVLAALAETPVKAAPVKIGVLNDRSGVYADISGEGSVVAARMAVEDFRPLGPDLSVEIVAGDHQNKPAVGAALARAWYDREGVDAIFDVPTSSVALAVHQVTRERNKVFVDSGAGTADLTGPDCSPNTVHWTFDTVALANGTGGAMVKRGGDTWFFVTADYAFGEAVQRDTTALILRNGGKVLGSVKTPFPASDFAPFLRQAQSSGAKVIGLANAGGDTIGAVREAARLRLTEGGQALAGLLIFSSDIHSLTTKVAQGLVLTEPFYWDLNDATRAFSDRFARRFSGRKPTAAQAGVYAGVLHYLKAVAALRAATDGGRVVAKMKELPTDDPLFGRGTIRVDGRKIHDMYLFEVKKPSESRGEWDLYRTLATIPGTEAFRPLDQGGCPLAMRAAQAEGARP</sequence>
<comment type="similarity">
    <text evidence="1">Belongs to the leucine-binding protein family.</text>
</comment>
<dbReference type="InterPro" id="IPR028081">
    <property type="entry name" value="Leu-bd"/>
</dbReference>
<dbReference type="CDD" id="cd06327">
    <property type="entry name" value="PBP1_SBP-like"/>
    <property type="match status" value="1"/>
</dbReference>
<evidence type="ECO:0000313" key="6">
    <source>
        <dbReference type="EMBL" id="AWN47244.1"/>
    </source>
</evidence>
<dbReference type="InterPro" id="IPR028082">
    <property type="entry name" value="Peripla_BP_I"/>
</dbReference>
<feature type="chain" id="PRO_5015916752" evidence="4">
    <location>
        <begin position="25"/>
        <end position="420"/>
    </location>
</feature>
<keyword evidence="3" id="KW-0029">Amino-acid transport</keyword>
<protein>
    <submittedName>
        <fullName evidence="6">ABC transporter permease</fullName>
    </submittedName>
</protein>
<dbReference type="GO" id="GO:0006865">
    <property type="term" value="P:amino acid transport"/>
    <property type="evidence" value="ECO:0007669"/>
    <property type="project" value="UniProtKB-KW"/>
</dbReference>
<dbReference type="Pfam" id="PF13458">
    <property type="entry name" value="Peripla_BP_6"/>
    <property type="match status" value="1"/>
</dbReference>
<evidence type="ECO:0000256" key="2">
    <source>
        <dbReference type="ARBA" id="ARBA00022729"/>
    </source>
</evidence>
<dbReference type="Gene3D" id="3.40.50.2300">
    <property type="match status" value="2"/>
</dbReference>
<name>A0A2U8WLW6_9HYPH</name>
<gene>
    <name evidence="6" type="ORF">DK419_13715</name>
</gene>
<evidence type="ECO:0000256" key="3">
    <source>
        <dbReference type="ARBA" id="ARBA00022970"/>
    </source>
</evidence>
<feature type="signal peptide" evidence="4">
    <location>
        <begin position="1"/>
        <end position="24"/>
    </location>
</feature>
<evidence type="ECO:0000256" key="4">
    <source>
        <dbReference type="SAM" id="SignalP"/>
    </source>
</evidence>
<dbReference type="KEGG" id="mtea:DK419_13715"/>
<organism evidence="6 7">
    <name type="scientific">Methylobacterium terrae</name>
    <dbReference type="NCBI Taxonomy" id="2202827"/>
    <lineage>
        <taxon>Bacteria</taxon>
        <taxon>Pseudomonadati</taxon>
        <taxon>Pseudomonadota</taxon>
        <taxon>Alphaproteobacteria</taxon>
        <taxon>Hyphomicrobiales</taxon>
        <taxon>Methylobacteriaceae</taxon>
        <taxon>Methylobacterium</taxon>
    </lineage>
</organism>
<dbReference type="EMBL" id="CP029553">
    <property type="protein sequence ID" value="AWN47244.1"/>
    <property type="molecule type" value="Genomic_DNA"/>
</dbReference>
<dbReference type="PANTHER" id="PTHR30483:SF6">
    <property type="entry name" value="PERIPLASMIC BINDING PROTEIN OF ABC TRANSPORTER FOR NATURAL AMINO ACIDS"/>
    <property type="match status" value="1"/>
</dbReference>
<dbReference type="Proteomes" id="UP000245444">
    <property type="component" value="Chromosome"/>
</dbReference>
<dbReference type="OrthoDB" id="5794591at2"/>
<proteinExistence type="inferred from homology"/>
<dbReference type="AlphaFoldDB" id="A0A2U8WLW6"/>